<sequence>MPITSETDLIALQHAARAQHAGTLPGIPPVPAVPTIINQQVQSRSAAGDGVDERYVDLYREKITLETQLRIAQGEIEAIKRERDSIKGDLKAVTTSGRSMETKAFNALKEDKRALENMIEEQERNHRAERLEWQAERQQLKADLDLYHTAFESALLPPARRASSTVGNVSIEAL</sequence>
<evidence type="ECO:0000313" key="3">
    <source>
        <dbReference type="EMBL" id="KAE8238549.1"/>
    </source>
</evidence>
<evidence type="ECO:0000313" key="5">
    <source>
        <dbReference type="Proteomes" id="UP000836402"/>
    </source>
</evidence>
<dbReference type="EMBL" id="CAJHJG010006930">
    <property type="protein sequence ID" value="CAD6960976.1"/>
    <property type="molecule type" value="Genomic_DNA"/>
</dbReference>
<accession>A0A177T2D3</accession>
<name>A0A177T2D3_9BASI</name>
<reference evidence="2" key="3">
    <citation type="submission" date="2020-10" db="EMBL/GenBank/DDBJ databases">
        <authorList>
            <person name="Sedaghatjoo S."/>
        </authorList>
    </citation>
    <scope>NUCLEOTIDE SEQUENCE</scope>
    <source>
        <strain evidence="2">AZH3</strain>
    </source>
</reference>
<reference evidence="3" key="2">
    <citation type="journal article" date="2019" name="IMA Fungus">
        <title>Genome sequencing and comparison of five Tilletia species to identify candidate genes for the detection of regulated species infecting wheat.</title>
        <authorList>
            <person name="Nguyen H.D.T."/>
            <person name="Sultana T."/>
            <person name="Kesanakurti P."/>
            <person name="Hambleton S."/>
        </authorList>
    </citation>
    <scope>NUCLEOTIDE SEQUENCE</scope>
    <source>
        <strain evidence="3">DAOMC 238032</strain>
    </source>
</reference>
<gene>
    <name evidence="3" type="ORF">A4X03_0g8836</name>
    <name evidence="2" type="ORF">JKIAZH3_G4710</name>
</gene>
<keyword evidence="1" id="KW-0175">Coiled coil</keyword>
<feature type="coiled-coil region" evidence="1">
    <location>
        <begin position="62"/>
        <end position="143"/>
    </location>
</feature>
<evidence type="ECO:0000256" key="1">
    <source>
        <dbReference type="SAM" id="Coils"/>
    </source>
</evidence>
<comment type="caution">
    <text evidence="3">The sequence shown here is derived from an EMBL/GenBank/DDBJ whole genome shotgun (WGS) entry which is preliminary data.</text>
</comment>
<evidence type="ECO:0000313" key="2">
    <source>
        <dbReference type="EMBL" id="CAD6960976.1"/>
    </source>
</evidence>
<proteinExistence type="predicted"/>
<dbReference type="AlphaFoldDB" id="A0A177T2D3"/>
<dbReference type="Proteomes" id="UP000077671">
    <property type="component" value="Unassembled WGS sequence"/>
</dbReference>
<dbReference type="EMBL" id="LWDD02002965">
    <property type="protein sequence ID" value="KAE8238549.1"/>
    <property type="molecule type" value="Genomic_DNA"/>
</dbReference>
<evidence type="ECO:0000313" key="4">
    <source>
        <dbReference type="Proteomes" id="UP000077671"/>
    </source>
</evidence>
<organism evidence="3 4">
    <name type="scientific">Tilletia caries</name>
    <name type="common">wheat bunt fungus</name>
    <dbReference type="NCBI Taxonomy" id="13290"/>
    <lineage>
        <taxon>Eukaryota</taxon>
        <taxon>Fungi</taxon>
        <taxon>Dikarya</taxon>
        <taxon>Basidiomycota</taxon>
        <taxon>Ustilaginomycotina</taxon>
        <taxon>Exobasidiomycetes</taxon>
        <taxon>Tilletiales</taxon>
        <taxon>Tilletiaceae</taxon>
        <taxon>Tilletia</taxon>
    </lineage>
</organism>
<keyword evidence="5" id="KW-1185">Reference proteome</keyword>
<reference evidence="3" key="1">
    <citation type="submission" date="2016-04" db="EMBL/GenBank/DDBJ databases">
        <authorList>
            <person name="Nguyen H.D."/>
            <person name="Kesanakurti P."/>
            <person name="Cullis J."/>
            <person name="Levesque C.A."/>
            <person name="Hambleton S."/>
        </authorList>
    </citation>
    <scope>NUCLEOTIDE SEQUENCE</scope>
    <source>
        <strain evidence="3">DAOMC 238032</strain>
    </source>
</reference>
<protein>
    <submittedName>
        <fullName evidence="3">Uncharacterized protein</fullName>
    </submittedName>
</protein>
<dbReference type="Proteomes" id="UP000836402">
    <property type="component" value="Unassembled WGS sequence"/>
</dbReference>